<organism evidence="4 5">
    <name type="scientific">Nasonia vitripennis</name>
    <name type="common">Parasitic wasp</name>
    <dbReference type="NCBI Taxonomy" id="7425"/>
    <lineage>
        <taxon>Eukaryota</taxon>
        <taxon>Metazoa</taxon>
        <taxon>Ecdysozoa</taxon>
        <taxon>Arthropoda</taxon>
        <taxon>Hexapoda</taxon>
        <taxon>Insecta</taxon>
        <taxon>Pterygota</taxon>
        <taxon>Neoptera</taxon>
        <taxon>Endopterygota</taxon>
        <taxon>Hymenoptera</taxon>
        <taxon>Apocrita</taxon>
        <taxon>Proctotrupomorpha</taxon>
        <taxon>Chalcidoidea</taxon>
        <taxon>Pteromalidae</taxon>
        <taxon>Pteromalinae</taxon>
        <taxon>Nasonia</taxon>
    </lineage>
</organism>
<dbReference type="InParanoid" id="A0A7M6UDT1"/>
<dbReference type="Proteomes" id="UP000002358">
    <property type="component" value="Chromosome 1"/>
</dbReference>
<dbReference type="OrthoDB" id="10071059at2759"/>
<dbReference type="OMA" id="AYEYEPM"/>
<accession>A0A7M6UDT1</accession>
<gene>
    <name evidence="4" type="primary">100116929</name>
</gene>
<evidence type="ECO:0000313" key="5">
    <source>
        <dbReference type="Proteomes" id="UP000002358"/>
    </source>
</evidence>
<dbReference type="GO" id="GO:0005615">
    <property type="term" value="C:extracellular space"/>
    <property type="evidence" value="ECO:0007669"/>
    <property type="project" value="TreeGrafter"/>
</dbReference>
<dbReference type="GO" id="GO:0031012">
    <property type="term" value="C:extracellular matrix"/>
    <property type="evidence" value="ECO:0007669"/>
    <property type="project" value="TreeGrafter"/>
</dbReference>
<name>A0A7M6UDT1_NASVI</name>
<dbReference type="PRINTS" id="PR00947">
    <property type="entry name" value="CUTICLE"/>
</dbReference>
<dbReference type="InterPro" id="IPR051217">
    <property type="entry name" value="Insect_Cuticle_Struc_Prot"/>
</dbReference>
<evidence type="ECO:0000313" key="4">
    <source>
        <dbReference type="EnsemblMetazoa" id="NP_001166265"/>
    </source>
</evidence>
<dbReference type="InterPro" id="IPR031311">
    <property type="entry name" value="CHIT_BIND_RR_consensus"/>
</dbReference>
<dbReference type="GO" id="GO:0042302">
    <property type="term" value="F:structural constituent of cuticle"/>
    <property type="evidence" value="ECO:0007669"/>
    <property type="project" value="UniProtKB-UniRule"/>
</dbReference>
<evidence type="ECO:0000256" key="1">
    <source>
        <dbReference type="ARBA" id="ARBA00022460"/>
    </source>
</evidence>
<dbReference type="Pfam" id="PF00379">
    <property type="entry name" value="Chitin_bind_4"/>
    <property type="match status" value="1"/>
</dbReference>
<evidence type="ECO:0000256" key="2">
    <source>
        <dbReference type="PROSITE-ProRule" id="PRU00497"/>
    </source>
</evidence>
<feature type="chain" id="PRO_5029849355" evidence="3">
    <location>
        <begin position="18"/>
        <end position="133"/>
    </location>
</feature>
<keyword evidence="3" id="KW-0732">Signal</keyword>
<protein>
    <submittedName>
        <fullName evidence="4">Uncharacterized protein</fullName>
    </submittedName>
</protein>
<dbReference type="PROSITE" id="PS00233">
    <property type="entry name" value="CHIT_BIND_RR_1"/>
    <property type="match status" value="1"/>
</dbReference>
<dbReference type="InterPro" id="IPR000618">
    <property type="entry name" value="Insect_cuticle"/>
</dbReference>
<reference evidence="4" key="1">
    <citation type="submission" date="2021-01" db="UniProtKB">
        <authorList>
            <consortium name="EnsemblMetazoa"/>
        </authorList>
    </citation>
    <scope>IDENTIFICATION</scope>
</reference>
<proteinExistence type="predicted"/>
<keyword evidence="1 2" id="KW-0193">Cuticle</keyword>
<dbReference type="PROSITE" id="PS51155">
    <property type="entry name" value="CHIT_BIND_RR_2"/>
    <property type="match status" value="1"/>
</dbReference>
<dbReference type="AlphaFoldDB" id="A0A7M6UDT1"/>
<dbReference type="KEGG" id="nvi:100116929"/>
<dbReference type="EnsemblMetazoa" id="NM_001172794">
    <property type="protein sequence ID" value="NP_001166265"/>
    <property type="gene ID" value="GeneID_100116929"/>
</dbReference>
<dbReference type="PANTHER" id="PTHR12236:SF95">
    <property type="entry name" value="CUTICULAR PROTEIN 76BD, ISOFORM C-RELATED"/>
    <property type="match status" value="1"/>
</dbReference>
<sequence length="133" mass="14075">MISKFILLAAVVAVARAAFIYTPSGIIPLAHPSQAIIGNEPLDSQPNYSFNYHVDDGLTGDNKAHKETRYGDVVQGSYSLIEPDGTRRTVAYTADPINGFNAVQHKDPSVSVKTAIAAAPALASTIHQGQAQA</sequence>
<feature type="signal peptide" evidence="3">
    <location>
        <begin position="1"/>
        <end position="17"/>
    </location>
</feature>
<dbReference type="PANTHER" id="PTHR12236">
    <property type="entry name" value="STRUCTURAL CONTITUENT OF CUTICLE"/>
    <property type="match status" value="1"/>
</dbReference>
<evidence type="ECO:0000256" key="3">
    <source>
        <dbReference type="SAM" id="SignalP"/>
    </source>
</evidence>
<keyword evidence="5" id="KW-1185">Reference proteome</keyword>